<evidence type="ECO:0000313" key="1">
    <source>
        <dbReference type="EMBL" id="MDQ0378585.1"/>
    </source>
</evidence>
<comment type="caution">
    <text evidence="1">The sequence shown here is derived from an EMBL/GenBank/DDBJ whole genome shotgun (WGS) entry which is preliminary data.</text>
</comment>
<name>A0ABU0ETE8_9PSEU</name>
<dbReference type="Proteomes" id="UP001229651">
    <property type="component" value="Unassembled WGS sequence"/>
</dbReference>
<evidence type="ECO:0000313" key="2">
    <source>
        <dbReference type="Proteomes" id="UP001229651"/>
    </source>
</evidence>
<reference evidence="1 2" key="1">
    <citation type="submission" date="2023-07" db="EMBL/GenBank/DDBJ databases">
        <title>Sequencing the genomes of 1000 actinobacteria strains.</title>
        <authorList>
            <person name="Klenk H.-P."/>
        </authorList>
    </citation>
    <scope>NUCLEOTIDE SEQUENCE [LARGE SCALE GENOMIC DNA]</scope>
    <source>
        <strain evidence="1 2">DSM 45805</strain>
    </source>
</reference>
<keyword evidence="2" id="KW-1185">Reference proteome</keyword>
<sequence>MTTTPEAVAARLRATGTEDEGAAYLRSLRLNRDDLLAVATALGLSRLGRLSTKALEAKVLHQAIGARRKFEGLRHW</sequence>
<organism evidence="1 2">
    <name type="scientific">Amycolatopsis thermophila</name>
    <dbReference type="NCBI Taxonomy" id="206084"/>
    <lineage>
        <taxon>Bacteria</taxon>
        <taxon>Bacillati</taxon>
        <taxon>Actinomycetota</taxon>
        <taxon>Actinomycetes</taxon>
        <taxon>Pseudonocardiales</taxon>
        <taxon>Pseudonocardiaceae</taxon>
        <taxon>Amycolatopsis</taxon>
    </lineage>
</organism>
<dbReference type="EMBL" id="JAUSUT010000001">
    <property type="protein sequence ID" value="MDQ0378585.1"/>
    <property type="molecule type" value="Genomic_DNA"/>
</dbReference>
<accession>A0ABU0ETE8</accession>
<protein>
    <submittedName>
        <fullName evidence="1">Uncharacterized protein</fullName>
    </submittedName>
</protein>
<gene>
    <name evidence="1" type="ORF">FB470_002579</name>
</gene>
<dbReference type="RefSeq" id="WP_306991409.1">
    <property type="nucleotide sequence ID" value="NZ_JAUSUT010000001.1"/>
</dbReference>
<proteinExistence type="predicted"/>